<organism evidence="4 5">
    <name type="scientific">Enteractinococcus helveticum</name>
    <dbReference type="NCBI Taxonomy" id="1837282"/>
    <lineage>
        <taxon>Bacteria</taxon>
        <taxon>Bacillati</taxon>
        <taxon>Actinomycetota</taxon>
        <taxon>Actinomycetes</taxon>
        <taxon>Micrococcales</taxon>
        <taxon>Micrococcaceae</taxon>
    </lineage>
</organism>
<dbReference type="Proteomes" id="UP000078292">
    <property type="component" value="Unassembled WGS sequence"/>
</dbReference>
<name>A0A1B7LY04_9MICC</name>
<evidence type="ECO:0000256" key="2">
    <source>
        <dbReference type="ARBA" id="ARBA00023027"/>
    </source>
</evidence>
<dbReference type="SUPFAM" id="SSF51735">
    <property type="entry name" value="NAD(P)-binding Rossmann-fold domains"/>
    <property type="match status" value="1"/>
</dbReference>
<evidence type="ECO:0000256" key="1">
    <source>
        <dbReference type="ARBA" id="ARBA00023002"/>
    </source>
</evidence>
<dbReference type="InterPro" id="IPR036291">
    <property type="entry name" value="NAD(P)-bd_dom_sf"/>
</dbReference>
<sequence length="320" mass="34380">MTQKIVVLPVQTDRDNTPYEHAHETTVTTAESHGFSIVEPNDGEATAMIVVQMINSAVIEDTLAANPKITWVQLPYAGVETFLPVARKYPGVTFTSAKGTYAPPVAEHALALTLALLRHLPERIRATSWGATYGSTLNGANVVIVGGGGIGEELVRLFSTWDTSITVVRRRSEPLDGADHTITAERLDEVLPAADVVVIAAAATPETKHMFGADQFELMNDRAVLVNIARGSLIDTDALVAALAERKIRSAGLDVTDPEPLPDGHPLWEEPNCIITPHTADTPDMVIPLLNERIVRNLYALAAGKTPDTLEGLVDVDAGY</sequence>
<evidence type="ECO:0000313" key="4">
    <source>
        <dbReference type="EMBL" id="OAV60174.1"/>
    </source>
</evidence>
<dbReference type="Gene3D" id="3.40.50.720">
    <property type="entry name" value="NAD(P)-binding Rossmann-like Domain"/>
    <property type="match status" value="2"/>
</dbReference>
<keyword evidence="2" id="KW-0520">NAD</keyword>
<dbReference type="EMBL" id="LXEY01000020">
    <property type="protein sequence ID" value="OAV60174.1"/>
    <property type="molecule type" value="Genomic_DNA"/>
</dbReference>
<evidence type="ECO:0000259" key="3">
    <source>
        <dbReference type="Pfam" id="PF02826"/>
    </source>
</evidence>
<dbReference type="RefSeq" id="WP_043057481.1">
    <property type="nucleotide sequence ID" value="NZ_LXEY01000020.1"/>
</dbReference>
<dbReference type="AlphaFoldDB" id="A0A1B7LY04"/>
<reference evidence="4 5" key="1">
    <citation type="submission" date="2016-04" db="EMBL/GenBank/DDBJ databases">
        <title>First whole genome shotgun sequence of the bacterium Enteractinococcus sp. strain UASWS1574.</title>
        <authorList>
            <person name="Crovadore J."/>
            <person name="Chablais R."/>
            <person name="Lefort F."/>
        </authorList>
    </citation>
    <scope>NUCLEOTIDE SEQUENCE [LARGE SCALE GENOMIC DNA]</scope>
    <source>
        <strain evidence="4 5">UASWS1574</strain>
    </source>
</reference>
<protein>
    <submittedName>
        <fullName evidence="4">Hydroxyacid dehydrogenase</fullName>
    </submittedName>
</protein>
<dbReference type="PANTHER" id="PTHR43333:SF1">
    <property type="entry name" value="D-ISOMER SPECIFIC 2-HYDROXYACID DEHYDROGENASE NAD-BINDING DOMAIN-CONTAINING PROTEIN"/>
    <property type="match status" value="1"/>
</dbReference>
<dbReference type="GO" id="GO:0016491">
    <property type="term" value="F:oxidoreductase activity"/>
    <property type="evidence" value="ECO:0007669"/>
    <property type="project" value="UniProtKB-KW"/>
</dbReference>
<dbReference type="Pfam" id="PF02826">
    <property type="entry name" value="2-Hacid_dh_C"/>
    <property type="match status" value="1"/>
</dbReference>
<gene>
    <name evidence="4" type="ORF">A6F49_12320</name>
</gene>
<dbReference type="GO" id="GO:0051287">
    <property type="term" value="F:NAD binding"/>
    <property type="evidence" value="ECO:0007669"/>
    <property type="project" value="InterPro"/>
</dbReference>
<proteinExistence type="predicted"/>
<accession>A0A1B7LY04</accession>
<keyword evidence="5" id="KW-1185">Reference proteome</keyword>
<evidence type="ECO:0000313" key="5">
    <source>
        <dbReference type="Proteomes" id="UP000078292"/>
    </source>
</evidence>
<dbReference type="SUPFAM" id="SSF52283">
    <property type="entry name" value="Formate/glycerate dehydrogenase catalytic domain-like"/>
    <property type="match status" value="1"/>
</dbReference>
<comment type="caution">
    <text evidence="4">The sequence shown here is derived from an EMBL/GenBank/DDBJ whole genome shotgun (WGS) entry which is preliminary data.</text>
</comment>
<dbReference type="STRING" id="1837282.A6F49_12320"/>
<dbReference type="InterPro" id="IPR006140">
    <property type="entry name" value="D-isomer_DH_NAD-bd"/>
</dbReference>
<keyword evidence="1" id="KW-0560">Oxidoreductase</keyword>
<dbReference type="OrthoDB" id="4324715at2"/>
<feature type="domain" description="D-isomer specific 2-hydroxyacid dehydrogenase NAD-binding" evidence="3">
    <location>
        <begin position="111"/>
        <end position="280"/>
    </location>
</feature>
<dbReference type="PANTHER" id="PTHR43333">
    <property type="entry name" value="2-HACID_DH_C DOMAIN-CONTAINING PROTEIN"/>
    <property type="match status" value="1"/>
</dbReference>